<sequence>FDNPDIEDYEFFLEGKHDVAGLAFIVKYRDEIIDDTLAKLLS</sequence>
<dbReference type="EMBL" id="CAJVQC010007228">
    <property type="protein sequence ID" value="CAG8576562.1"/>
    <property type="molecule type" value="Genomic_DNA"/>
</dbReference>
<evidence type="ECO:0000313" key="2">
    <source>
        <dbReference type="Proteomes" id="UP000789920"/>
    </source>
</evidence>
<reference evidence="1" key="1">
    <citation type="submission" date="2021-06" db="EMBL/GenBank/DDBJ databases">
        <authorList>
            <person name="Kallberg Y."/>
            <person name="Tangrot J."/>
            <person name="Rosling A."/>
        </authorList>
    </citation>
    <scope>NUCLEOTIDE SEQUENCE</scope>
    <source>
        <strain evidence="1">MA461A</strain>
    </source>
</reference>
<organism evidence="1 2">
    <name type="scientific">Racocetra persica</name>
    <dbReference type="NCBI Taxonomy" id="160502"/>
    <lineage>
        <taxon>Eukaryota</taxon>
        <taxon>Fungi</taxon>
        <taxon>Fungi incertae sedis</taxon>
        <taxon>Mucoromycota</taxon>
        <taxon>Glomeromycotina</taxon>
        <taxon>Glomeromycetes</taxon>
        <taxon>Diversisporales</taxon>
        <taxon>Gigasporaceae</taxon>
        <taxon>Racocetra</taxon>
    </lineage>
</organism>
<dbReference type="Proteomes" id="UP000789920">
    <property type="component" value="Unassembled WGS sequence"/>
</dbReference>
<feature type="non-terminal residue" evidence="1">
    <location>
        <position position="1"/>
    </location>
</feature>
<name>A0ACA9M8C9_9GLOM</name>
<gene>
    <name evidence="1" type="ORF">RPERSI_LOCUS4964</name>
</gene>
<proteinExistence type="predicted"/>
<keyword evidence="2" id="KW-1185">Reference proteome</keyword>
<evidence type="ECO:0000313" key="1">
    <source>
        <dbReference type="EMBL" id="CAG8576562.1"/>
    </source>
</evidence>
<protein>
    <submittedName>
        <fullName evidence="1">1852_t:CDS:1</fullName>
    </submittedName>
</protein>
<accession>A0ACA9M8C9</accession>
<comment type="caution">
    <text evidence="1">The sequence shown here is derived from an EMBL/GenBank/DDBJ whole genome shotgun (WGS) entry which is preliminary data.</text>
</comment>